<dbReference type="OrthoDB" id="9785236at2"/>
<gene>
    <name evidence="1" type="ORF">EDD30_6419</name>
</gene>
<comment type="caution">
    <text evidence="1">The sequence shown here is derived from an EMBL/GenBank/DDBJ whole genome shotgun (WGS) entry which is preliminary data.</text>
</comment>
<accession>A0A3N1GT44</accession>
<dbReference type="SUPFAM" id="SSF141130">
    <property type="entry name" value="Acetamidase/Formamidase-like"/>
    <property type="match status" value="1"/>
</dbReference>
<sequence length="346" mass="36556">MSEPLVVSHGQGPRGAYVVHELTDASVGFTFGGRPAIAKLRPGDRLYTQTKDCFGGAVASIDDLPSQVCQFPYLNPVTGPFHIIGAQPGDTLAVHLVSLHPSVPYGWSSTFPHFGALTSTAQTATLQPPLEERVWRYAIDLHAQTVRYSARTSDVKIDLPLEPMLGTVGVAPAAGEVRMSIVPDRYGGNLDTPLLRAGSTLYLGVNEPGAMLSLGDGHARQGDGEVSGVAVEVAMDVVLAVDLIPGVYTPTPRLETDAALMSIGLGRPLEDAFRVAQHDLVEQIAAVTGLDLLDALQLVAQAGETRVGNVVDANYSMVARIAKRYLDGACSYAGVHAGLRSSRPVL</sequence>
<proteinExistence type="predicted"/>
<dbReference type="EMBL" id="RJKL01000001">
    <property type="protein sequence ID" value="ROP33438.1"/>
    <property type="molecule type" value="Genomic_DNA"/>
</dbReference>
<dbReference type="Gene3D" id="3.10.28.20">
    <property type="entry name" value="Acetamidase/Formamidase-like domains"/>
    <property type="match status" value="1"/>
</dbReference>
<dbReference type="PANTHER" id="PTHR31891:SF1">
    <property type="entry name" value="FORMAMIDASE C869.04-RELATED"/>
    <property type="match status" value="1"/>
</dbReference>
<organism evidence="1 2">
    <name type="scientific">Couchioplanes caeruleus</name>
    <dbReference type="NCBI Taxonomy" id="56438"/>
    <lineage>
        <taxon>Bacteria</taxon>
        <taxon>Bacillati</taxon>
        <taxon>Actinomycetota</taxon>
        <taxon>Actinomycetes</taxon>
        <taxon>Micromonosporales</taxon>
        <taxon>Micromonosporaceae</taxon>
        <taxon>Couchioplanes</taxon>
    </lineage>
</organism>
<dbReference type="GO" id="GO:0016811">
    <property type="term" value="F:hydrolase activity, acting on carbon-nitrogen (but not peptide) bonds, in linear amides"/>
    <property type="evidence" value="ECO:0007669"/>
    <property type="project" value="InterPro"/>
</dbReference>
<dbReference type="AlphaFoldDB" id="A0A3N1GT44"/>
<dbReference type="Gene3D" id="2.60.120.580">
    <property type="entry name" value="Acetamidase/Formamidase-like domains"/>
    <property type="match status" value="2"/>
</dbReference>
<dbReference type="InterPro" id="IPR004304">
    <property type="entry name" value="FmdA_AmdA"/>
</dbReference>
<name>A0A3N1GT44_9ACTN</name>
<dbReference type="Proteomes" id="UP000271683">
    <property type="component" value="Unassembled WGS sequence"/>
</dbReference>
<dbReference type="PANTHER" id="PTHR31891">
    <property type="entry name" value="FORMAMIDASE C869.04-RELATED"/>
    <property type="match status" value="1"/>
</dbReference>
<dbReference type="RefSeq" id="WP_084556143.1">
    <property type="nucleotide sequence ID" value="NZ_RJKL01000001.1"/>
</dbReference>
<dbReference type="Pfam" id="PF03069">
    <property type="entry name" value="FmdA_AmdA"/>
    <property type="match status" value="2"/>
</dbReference>
<reference evidence="1 2" key="1">
    <citation type="submission" date="2018-11" db="EMBL/GenBank/DDBJ databases">
        <title>Sequencing the genomes of 1000 actinobacteria strains.</title>
        <authorList>
            <person name="Klenk H.-P."/>
        </authorList>
    </citation>
    <scope>NUCLEOTIDE SEQUENCE [LARGE SCALE GENOMIC DNA]</scope>
    <source>
        <strain evidence="1 2">DSM 43634</strain>
    </source>
</reference>
<evidence type="ECO:0000313" key="2">
    <source>
        <dbReference type="Proteomes" id="UP000271683"/>
    </source>
</evidence>
<protein>
    <submittedName>
        <fullName evidence="1">Acetamidase/formamidase</fullName>
    </submittedName>
</protein>
<evidence type="ECO:0000313" key="1">
    <source>
        <dbReference type="EMBL" id="ROP33438.1"/>
    </source>
</evidence>